<dbReference type="RefSeq" id="WP_267668782.1">
    <property type="nucleotide sequence ID" value="NZ_CP113119.1"/>
</dbReference>
<evidence type="ECO:0000313" key="3">
    <source>
        <dbReference type="Proteomes" id="UP001164768"/>
    </source>
</evidence>
<organism evidence="2 3">
    <name type="scientific">Levilactobacillus brevis</name>
    <name type="common">Lactobacillus brevis</name>
    <dbReference type="NCBI Taxonomy" id="1580"/>
    <lineage>
        <taxon>Bacteria</taxon>
        <taxon>Bacillati</taxon>
        <taxon>Bacillota</taxon>
        <taxon>Bacilli</taxon>
        <taxon>Lactobacillales</taxon>
        <taxon>Lactobacillaceae</taxon>
        <taxon>Levilactobacillus</taxon>
    </lineage>
</organism>
<dbReference type="AlphaFoldDB" id="A0AB38X9E6"/>
<sequence length="102" mass="11709">MQSTLYEYNDATCFNVDVPNIGPAKAIMYDVKAFKEALKIIRQKKIAHPIVYVLACRMGPFINHFKKQLKLFNGQLLVNPDGECEIIWTTRENPDFMRVCAA</sequence>
<evidence type="ECO:0000259" key="1">
    <source>
        <dbReference type="Pfam" id="PF09314"/>
    </source>
</evidence>
<dbReference type="InterPro" id="IPR015393">
    <property type="entry name" value="DUF1972"/>
</dbReference>
<accession>A0AB38X9E6</accession>
<name>A0AB38X9E6_LEVBR</name>
<feature type="domain" description="DUF1972" evidence="1">
    <location>
        <begin position="4"/>
        <end position="83"/>
    </location>
</feature>
<dbReference type="Pfam" id="PF09314">
    <property type="entry name" value="DUF1972"/>
    <property type="match status" value="1"/>
</dbReference>
<evidence type="ECO:0000313" key="2">
    <source>
        <dbReference type="EMBL" id="WAD02992.1"/>
    </source>
</evidence>
<proteinExistence type="predicted"/>
<gene>
    <name evidence="2" type="ORF">ORR04_12485</name>
</gene>
<protein>
    <submittedName>
        <fullName evidence="2">DUF1972 domain-containing protein</fullName>
    </submittedName>
</protein>
<dbReference type="EMBL" id="CP113119">
    <property type="protein sequence ID" value="WAD02992.1"/>
    <property type="molecule type" value="Genomic_DNA"/>
</dbReference>
<keyword evidence="2" id="KW-0614">Plasmid</keyword>
<geneLocation type="plasmid" evidence="2 3">
    <name>pBRV691</name>
</geneLocation>
<reference evidence="2" key="1">
    <citation type="submission" date="2022-11" db="EMBL/GenBank/DDBJ databases">
        <title>Whole genome sequence of Levilactobacillus brevis SMB091.</title>
        <authorList>
            <person name="Kim J.-M."/>
            <person name="Kim O.-C."/>
            <person name="Choi Y.H."/>
            <person name="Han N.S."/>
            <person name="Hurh B."/>
        </authorList>
    </citation>
    <scope>NUCLEOTIDE SEQUENCE</scope>
    <source>
        <strain evidence="2">SMB091</strain>
        <plasmid evidence="2">pBRV691</plasmid>
    </source>
</reference>
<dbReference type="Proteomes" id="UP001164768">
    <property type="component" value="Plasmid pBRV691"/>
</dbReference>